<organism evidence="1">
    <name type="scientific">marine metagenome</name>
    <dbReference type="NCBI Taxonomy" id="408172"/>
    <lineage>
        <taxon>unclassified sequences</taxon>
        <taxon>metagenomes</taxon>
        <taxon>ecological metagenomes</taxon>
    </lineage>
</organism>
<sequence>MKHIFSVITILSTLSQAQIAVNPSTLDFGNVLMGNSPSVTFTVTGTLAQTVTITPPTNYSLSDSAIVFPTATSSDSTITVTFSPPQVGN</sequence>
<name>A0A383CJI4_9ZZZZ</name>
<dbReference type="InterPro" id="IPR013783">
    <property type="entry name" value="Ig-like_fold"/>
</dbReference>
<dbReference type="EMBL" id="UINC01209277">
    <property type="protein sequence ID" value="SVE32230.1"/>
    <property type="molecule type" value="Genomic_DNA"/>
</dbReference>
<protein>
    <submittedName>
        <fullName evidence="1">Uncharacterized protein</fullName>
    </submittedName>
</protein>
<evidence type="ECO:0000313" key="1">
    <source>
        <dbReference type="EMBL" id="SVE32230.1"/>
    </source>
</evidence>
<dbReference type="Gene3D" id="2.60.40.10">
    <property type="entry name" value="Immunoglobulins"/>
    <property type="match status" value="1"/>
</dbReference>
<accession>A0A383CJI4</accession>
<feature type="non-terminal residue" evidence="1">
    <location>
        <position position="89"/>
    </location>
</feature>
<dbReference type="AlphaFoldDB" id="A0A383CJI4"/>
<reference evidence="1" key="1">
    <citation type="submission" date="2018-05" db="EMBL/GenBank/DDBJ databases">
        <authorList>
            <person name="Lanie J.A."/>
            <person name="Ng W.-L."/>
            <person name="Kazmierczak K.M."/>
            <person name="Andrzejewski T.M."/>
            <person name="Davidsen T.M."/>
            <person name="Wayne K.J."/>
            <person name="Tettelin H."/>
            <person name="Glass J.I."/>
            <person name="Rusch D."/>
            <person name="Podicherti R."/>
            <person name="Tsui H.-C.T."/>
            <person name="Winkler M.E."/>
        </authorList>
    </citation>
    <scope>NUCLEOTIDE SEQUENCE</scope>
</reference>
<proteinExistence type="predicted"/>
<gene>
    <name evidence="1" type="ORF">METZ01_LOCUS485084</name>
</gene>